<evidence type="ECO:0000313" key="2">
    <source>
        <dbReference type="EMBL" id="QJH93238.1"/>
    </source>
</evidence>
<keyword evidence="1" id="KW-0812">Transmembrane</keyword>
<name>A0A6M3X6C5_9ZZZZ</name>
<dbReference type="AlphaFoldDB" id="A0A6M3X6C5"/>
<dbReference type="EMBL" id="MT143959">
    <property type="protein sequence ID" value="QJH93238.1"/>
    <property type="molecule type" value="Genomic_DNA"/>
</dbReference>
<reference evidence="2" key="1">
    <citation type="submission" date="2020-03" db="EMBL/GenBank/DDBJ databases">
        <title>The deep terrestrial virosphere.</title>
        <authorList>
            <person name="Holmfeldt K."/>
            <person name="Nilsson E."/>
            <person name="Simone D."/>
            <person name="Lopez-Fernandez M."/>
            <person name="Wu X."/>
            <person name="de Brujin I."/>
            <person name="Lundin D."/>
            <person name="Andersson A."/>
            <person name="Bertilsson S."/>
            <person name="Dopson M."/>
        </authorList>
    </citation>
    <scope>NUCLEOTIDE SEQUENCE</scope>
    <source>
        <strain evidence="2">MM171B03589</strain>
    </source>
</reference>
<sequence>MKLEDIMINCVGVIVVVIGLCIWIADYIIFIAIGALASSVAGLLGFTGLALLGLQVLYWMFTLGLIILIFVVGLWVVFAGLGYDLLELE</sequence>
<protein>
    <submittedName>
        <fullName evidence="2">Uncharacterized protein</fullName>
    </submittedName>
</protein>
<proteinExistence type="predicted"/>
<keyword evidence="1" id="KW-0472">Membrane</keyword>
<feature type="transmembrane region" description="Helical" evidence="1">
    <location>
        <begin position="30"/>
        <end position="52"/>
    </location>
</feature>
<accession>A0A6M3X6C5</accession>
<organism evidence="2">
    <name type="scientific">viral metagenome</name>
    <dbReference type="NCBI Taxonomy" id="1070528"/>
    <lineage>
        <taxon>unclassified sequences</taxon>
        <taxon>metagenomes</taxon>
        <taxon>organismal metagenomes</taxon>
    </lineage>
</organism>
<evidence type="ECO:0000256" key="1">
    <source>
        <dbReference type="SAM" id="Phobius"/>
    </source>
</evidence>
<keyword evidence="1" id="KW-1133">Transmembrane helix</keyword>
<feature type="transmembrane region" description="Helical" evidence="1">
    <location>
        <begin position="58"/>
        <end position="83"/>
    </location>
</feature>
<feature type="transmembrane region" description="Helical" evidence="1">
    <location>
        <begin position="6"/>
        <end position="25"/>
    </location>
</feature>
<gene>
    <name evidence="2" type="ORF">MM171B03589_0001</name>
</gene>